<gene>
    <name evidence="1" type="ORF">BDV98DRAFT_568368</name>
</gene>
<proteinExistence type="predicted"/>
<evidence type="ECO:0000313" key="2">
    <source>
        <dbReference type="Proteomes" id="UP000305067"/>
    </source>
</evidence>
<reference evidence="1 2" key="1">
    <citation type="journal article" date="2019" name="Nat. Ecol. Evol.">
        <title>Megaphylogeny resolves global patterns of mushroom evolution.</title>
        <authorList>
            <person name="Varga T."/>
            <person name="Krizsan K."/>
            <person name="Foldi C."/>
            <person name="Dima B."/>
            <person name="Sanchez-Garcia M."/>
            <person name="Sanchez-Ramirez S."/>
            <person name="Szollosi G.J."/>
            <person name="Szarkandi J.G."/>
            <person name="Papp V."/>
            <person name="Albert L."/>
            <person name="Andreopoulos W."/>
            <person name="Angelini C."/>
            <person name="Antonin V."/>
            <person name="Barry K.W."/>
            <person name="Bougher N.L."/>
            <person name="Buchanan P."/>
            <person name="Buyck B."/>
            <person name="Bense V."/>
            <person name="Catcheside P."/>
            <person name="Chovatia M."/>
            <person name="Cooper J."/>
            <person name="Damon W."/>
            <person name="Desjardin D."/>
            <person name="Finy P."/>
            <person name="Geml J."/>
            <person name="Haridas S."/>
            <person name="Hughes K."/>
            <person name="Justo A."/>
            <person name="Karasinski D."/>
            <person name="Kautmanova I."/>
            <person name="Kiss B."/>
            <person name="Kocsube S."/>
            <person name="Kotiranta H."/>
            <person name="LaButti K.M."/>
            <person name="Lechner B.E."/>
            <person name="Liimatainen K."/>
            <person name="Lipzen A."/>
            <person name="Lukacs Z."/>
            <person name="Mihaltcheva S."/>
            <person name="Morgado L.N."/>
            <person name="Niskanen T."/>
            <person name="Noordeloos M.E."/>
            <person name="Ohm R.A."/>
            <person name="Ortiz-Santana B."/>
            <person name="Ovrebo C."/>
            <person name="Racz N."/>
            <person name="Riley R."/>
            <person name="Savchenko A."/>
            <person name="Shiryaev A."/>
            <person name="Soop K."/>
            <person name="Spirin V."/>
            <person name="Szebenyi C."/>
            <person name="Tomsovsky M."/>
            <person name="Tulloss R.E."/>
            <person name="Uehling J."/>
            <person name="Grigoriev I.V."/>
            <person name="Vagvolgyi C."/>
            <person name="Papp T."/>
            <person name="Martin F.M."/>
            <person name="Miettinen O."/>
            <person name="Hibbett D.S."/>
            <person name="Nagy L.G."/>
        </authorList>
    </citation>
    <scope>NUCLEOTIDE SEQUENCE [LARGE SCALE GENOMIC DNA]</scope>
    <source>
        <strain evidence="1 2">CBS 309.79</strain>
    </source>
</reference>
<dbReference type="EMBL" id="ML178826">
    <property type="protein sequence ID" value="TFL01044.1"/>
    <property type="molecule type" value="Genomic_DNA"/>
</dbReference>
<organism evidence="1 2">
    <name type="scientific">Pterulicium gracile</name>
    <dbReference type="NCBI Taxonomy" id="1884261"/>
    <lineage>
        <taxon>Eukaryota</taxon>
        <taxon>Fungi</taxon>
        <taxon>Dikarya</taxon>
        <taxon>Basidiomycota</taxon>
        <taxon>Agaricomycotina</taxon>
        <taxon>Agaricomycetes</taxon>
        <taxon>Agaricomycetidae</taxon>
        <taxon>Agaricales</taxon>
        <taxon>Pleurotineae</taxon>
        <taxon>Pterulaceae</taxon>
        <taxon>Pterulicium</taxon>
    </lineage>
</organism>
<keyword evidence="2" id="KW-1185">Reference proteome</keyword>
<accession>A0A5C3QRQ7</accession>
<feature type="non-terminal residue" evidence="1">
    <location>
        <position position="1"/>
    </location>
</feature>
<protein>
    <submittedName>
        <fullName evidence="1">Uncharacterized protein</fullName>
    </submittedName>
</protein>
<name>A0A5C3QRQ7_9AGAR</name>
<dbReference type="Proteomes" id="UP000305067">
    <property type="component" value="Unassembled WGS sequence"/>
</dbReference>
<dbReference type="AlphaFoldDB" id="A0A5C3QRQ7"/>
<sequence length="89" mass="10471">CLLRRRRRRWFVKKKCCCSLRFSSILSSSLLFSLAINHLVQKTLFGFPNSSHLTHFQPSRNKPVNAADPPTILSVSTRERHRPRFHRRA</sequence>
<evidence type="ECO:0000313" key="1">
    <source>
        <dbReference type="EMBL" id="TFL01044.1"/>
    </source>
</evidence>